<organism evidence="2">
    <name type="scientific">Haptolina brevifila</name>
    <dbReference type="NCBI Taxonomy" id="156173"/>
    <lineage>
        <taxon>Eukaryota</taxon>
        <taxon>Haptista</taxon>
        <taxon>Haptophyta</taxon>
        <taxon>Prymnesiophyceae</taxon>
        <taxon>Prymnesiales</taxon>
        <taxon>Prymnesiaceae</taxon>
        <taxon>Haptolina</taxon>
    </lineage>
</organism>
<feature type="compositionally biased region" description="Polar residues" evidence="1">
    <location>
        <begin position="76"/>
        <end position="87"/>
    </location>
</feature>
<feature type="compositionally biased region" description="Low complexity" evidence="1">
    <location>
        <begin position="59"/>
        <end position="75"/>
    </location>
</feature>
<sequence length="224" mass="22635">MKPNQAREVASRQMQIRDAPPEVIARYCRPLPGGPVAKGATAKGDALDSLIGRPGGLPGQHQAPAPAGRPRAQPASNSRPQSASSGPSIFGKASKVTVGDVWPDGPPEDDIIAPSQPQRVGAAKAMAGPLASGLIENGRRAMPVPPAPFPSTTELQAALPPSRGGTPLNSSWGVGSFSSGSRGSLAPPADFSSAFAARAAFEAQPAAGSRSGQRTNGASTFTFG</sequence>
<accession>A0A7S2D9L3</accession>
<protein>
    <submittedName>
        <fullName evidence="2">Uncharacterized protein</fullName>
    </submittedName>
</protein>
<proteinExistence type="predicted"/>
<evidence type="ECO:0000313" key="2">
    <source>
        <dbReference type="EMBL" id="CAD9447783.1"/>
    </source>
</evidence>
<dbReference type="AlphaFoldDB" id="A0A7S2D9L3"/>
<evidence type="ECO:0000256" key="1">
    <source>
        <dbReference type="SAM" id="MobiDB-lite"/>
    </source>
</evidence>
<feature type="region of interest" description="Disordered" evidence="1">
    <location>
        <begin position="1"/>
        <end position="21"/>
    </location>
</feature>
<dbReference type="EMBL" id="HBGU01027551">
    <property type="protein sequence ID" value="CAD9447783.1"/>
    <property type="molecule type" value="Transcribed_RNA"/>
</dbReference>
<feature type="region of interest" description="Disordered" evidence="1">
    <location>
        <begin position="154"/>
        <end position="189"/>
    </location>
</feature>
<gene>
    <name evidence="2" type="ORF">CBRE1094_LOCUS14968</name>
</gene>
<feature type="compositionally biased region" description="Polar residues" evidence="1">
    <location>
        <begin position="210"/>
        <end position="224"/>
    </location>
</feature>
<feature type="region of interest" description="Disordered" evidence="1">
    <location>
        <begin position="202"/>
        <end position="224"/>
    </location>
</feature>
<feature type="compositionally biased region" description="Low complexity" evidence="1">
    <location>
        <begin position="170"/>
        <end position="189"/>
    </location>
</feature>
<reference evidence="2" key="1">
    <citation type="submission" date="2021-01" db="EMBL/GenBank/DDBJ databases">
        <authorList>
            <person name="Corre E."/>
            <person name="Pelletier E."/>
            <person name="Niang G."/>
            <person name="Scheremetjew M."/>
            <person name="Finn R."/>
            <person name="Kale V."/>
            <person name="Holt S."/>
            <person name="Cochrane G."/>
            <person name="Meng A."/>
            <person name="Brown T."/>
            <person name="Cohen L."/>
        </authorList>
    </citation>
    <scope>NUCLEOTIDE SEQUENCE</scope>
    <source>
        <strain evidence="2">UTEX LB 985</strain>
    </source>
</reference>
<name>A0A7S2D9L3_9EUKA</name>
<feature type="region of interest" description="Disordered" evidence="1">
    <location>
        <begin position="46"/>
        <end position="125"/>
    </location>
</feature>